<dbReference type="Proteomes" id="UP001158576">
    <property type="component" value="Chromosome PAR"/>
</dbReference>
<reference evidence="2 3" key="1">
    <citation type="submission" date="2021-04" db="EMBL/GenBank/DDBJ databases">
        <authorList>
            <person name="Bliznina A."/>
        </authorList>
    </citation>
    <scope>NUCLEOTIDE SEQUENCE [LARGE SCALE GENOMIC DNA]</scope>
</reference>
<proteinExistence type="predicted"/>
<accession>A0ABN7RKU9</accession>
<evidence type="ECO:0000313" key="3">
    <source>
        <dbReference type="Proteomes" id="UP001158576"/>
    </source>
</evidence>
<sequence length="114" mass="13285">MRLEQKIALENRSKNKEQMAETENEKAVKADLRQARLALTSLERSVNKNLSENKKLREDLKAEKAKNEKLMEKLCDSQTEDGKIKKLQNDLIVEKQKNKELLQKRTCSSDKNDQ</sequence>
<feature type="region of interest" description="Disordered" evidence="1">
    <location>
        <begin position="1"/>
        <end position="27"/>
    </location>
</feature>
<gene>
    <name evidence="2" type="ORF">OKIOD_LOCUS1052</name>
</gene>
<name>A0ABN7RKU9_OIKDI</name>
<evidence type="ECO:0000313" key="2">
    <source>
        <dbReference type="EMBL" id="CAG5080170.1"/>
    </source>
</evidence>
<organism evidence="2 3">
    <name type="scientific">Oikopleura dioica</name>
    <name type="common">Tunicate</name>
    <dbReference type="NCBI Taxonomy" id="34765"/>
    <lineage>
        <taxon>Eukaryota</taxon>
        <taxon>Metazoa</taxon>
        <taxon>Chordata</taxon>
        <taxon>Tunicata</taxon>
        <taxon>Appendicularia</taxon>
        <taxon>Copelata</taxon>
        <taxon>Oikopleuridae</taxon>
        <taxon>Oikopleura</taxon>
    </lineage>
</organism>
<evidence type="ECO:0000256" key="1">
    <source>
        <dbReference type="SAM" id="MobiDB-lite"/>
    </source>
</evidence>
<protein>
    <submittedName>
        <fullName evidence="2">Oidioi.mRNA.OKI2018_I69.PAR.g9494.t1.cds</fullName>
    </submittedName>
</protein>
<dbReference type="EMBL" id="OU015568">
    <property type="protein sequence ID" value="CAG5080170.1"/>
    <property type="molecule type" value="Genomic_DNA"/>
</dbReference>
<keyword evidence="3" id="KW-1185">Reference proteome</keyword>